<dbReference type="CDD" id="cd15798">
    <property type="entry name" value="PMEI-like_3"/>
    <property type="match status" value="1"/>
</dbReference>
<reference evidence="9" key="1">
    <citation type="submission" date="2018-02" db="EMBL/GenBank/DDBJ databases">
        <authorList>
            <person name="Cohen D.B."/>
            <person name="Kent A.D."/>
        </authorList>
    </citation>
    <scope>NUCLEOTIDE SEQUENCE</scope>
</reference>
<evidence type="ECO:0000259" key="8">
    <source>
        <dbReference type="SMART" id="SM00856"/>
    </source>
</evidence>
<keyword evidence="5" id="KW-1015">Disulfide bond</keyword>
<dbReference type="EMBL" id="OIVN01002813">
    <property type="protein sequence ID" value="SPD06627.1"/>
    <property type="molecule type" value="Genomic_DNA"/>
</dbReference>
<dbReference type="Pfam" id="PF04043">
    <property type="entry name" value="PMEI"/>
    <property type="match status" value="1"/>
</dbReference>
<evidence type="ECO:0000256" key="2">
    <source>
        <dbReference type="ARBA" id="ARBA00022523"/>
    </source>
</evidence>
<evidence type="ECO:0000256" key="7">
    <source>
        <dbReference type="SAM" id="SignalP"/>
    </source>
</evidence>
<dbReference type="FunFam" id="1.20.140.40:FF:000006">
    <property type="entry name" value="Pectinesterase inhibitor 3"/>
    <property type="match status" value="1"/>
</dbReference>
<evidence type="ECO:0000256" key="3">
    <source>
        <dbReference type="ARBA" id="ARBA00022525"/>
    </source>
</evidence>
<dbReference type="PANTHER" id="PTHR31080">
    <property type="entry name" value="PECTINESTERASE INHIBITOR-LIKE"/>
    <property type="match status" value="1"/>
</dbReference>
<protein>
    <recommendedName>
        <fullName evidence="8">Pectinesterase inhibitor domain-containing protein</fullName>
    </recommendedName>
</protein>
<evidence type="ECO:0000256" key="1">
    <source>
        <dbReference type="ARBA" id="ARBA00004271"/>
    </source>
</evidence>
<keyword evidence="4 7" id="KW-0732">Signal</keyword>
<dbReference type="InterPro" id="IPR051955">
    <property type="entry name" value="PME_Inhibitor"/>
</dbReference>
<keyword evidence="3" id="KW-0964">Secreted</keyword>
<dbReference type="SMART" id="SM00856">
    <property type="entry name" value="PMEI"/>
    <property type="match status" value="1"/>
</dbReference>
<dbReference type="AlphaFoldDB" id="A0A2N9GW78"/>
<dbReference type="GO" id="GO:0048046">
    <property type="term" value="C:apoplast"/>
    <property type="evidence" value="ECO:0007669"/>
    <property type="project" value="UniProtKB-SubCell"/>
</dbReference>
<evidence type="ECO:0000313" key="9">
    <source>
        <dbReference type="EMBL" id="SPD06627.1"/>
    </source>
</evidence>
<accession>A0A2N9GW78</accession>
<feature type="domain" description="Pectinesterase inhibitor" evidence="8">
    <location>
        <begin position="30"/>
        <end position="184"/>
    </location>
</feature>
<feature type="signal peptide" evidence="7">
    <location>
        <begin position="1"/>
        <end position="24"/>
    </location>
</feature>
<evidence type="ECO:0000256" key="6">
    <source>
        <dbReference type="ARBA" id="ARBA00038471"/>
    </source>
</evidence>
<organism evidence="9">
    <name type="scientific">Fagus sylvatica</name>
    <name type="common">Beechnut</name>
    <dbReference type="NCBI Taxonomy" id="28930"/>
    <lineage>
        <taxon>Eukaryota</taxon>
        <taxon>Viridiplantae</taxon>
        <taxon>Streptophyta</taxon>
        <taxon>Embryophyta</taxon>
        <taxon>Tracheophyta</taxon>
        <taxon>Spermatophyta</taxon>
        <taxon>Magnoliopsida</taxon>
        <taxon>eudicotyledons</taxon>
        <taxon>Gunneridae</taxon>
        <taxon>Pentapetalae</taxon>
        <taxon>rosids</taxon>
        <taxon>fabids</taxon>
        <taxon>Fagales</taxon>
        <taxon>Fagaceae</taxon>
        <taxon>Fagus</taxon>
    </lineage>
</organism>
<dbReference type="InterPro" id="IPR035513">
    <property type="entry name" value="Invertase/methylesterase_inhib"/>
</dbReference>
<dbReference type="GO" id="GO:0004857">
    <property type="term" value="F:enzyme inhibitor activity"/>
    <property type="evidence" value="ECO:0007669"/>
    <property type="project" value="InterPro"/>
</dbReference>
<evidence type="ECO:0000256" key="5">
    <source>
        <dbReference type="ARBA" id="ARBA00023157"/>
    </source>
</evidence>
<gene>
    <name evidence="9" type="ORF">FSB_LOCUS34509</name>
</gene>
<dbReference type="Gene3D" id="1.20.140.40">
    <property type="entry name" value="Invertase/pectin methylesterase inhibitor family protein"/>
    <property type="match status" value="1"/>
</dbReference>
<comment type="similarity">
    <text evidence="6">Belongs to the PMEI family.</text>
</comment>
<dbReference type="SUPFAM" id="SSF101148">
    <property type="entry name" value="Plant invertase/pectin methylesterase inhibitor"/>
    <property type="match status" value="1"/>
</dbReference>
<comment type="subcellular location">
    <subcellularLocation>
        <location evidence="1">Secreted</location>
        <location evidence="1">Extracellular space</location>
        <location evidence="1">Apoplast</location>
    </subcellularLocation>
</comment>
<sequence>MNHPLFCLLLLLLLFFFFFSYSTATRTPIQPKDLVRSSCVHASYPHICLRTLSSYTGPAQTPKDLAQAAVKVSLSRARRVSHYLSQVSGAKDVGSKRQQAALSDCVEQISDSVDELSKTLGELKHLRGETFRWQMSNAETWVSAAMTYEDTCLDGFQGVDGKVKSDVKRKIKNVGKVTSNALYMINRLDQSRGRRGSLKSTALSALLSLSDRRQPNLWRWLFEDGVILVGWWLPWDSVGWVWVCRRGYRGFGWASMGVGLPAWVVVGLGGCREWVLGFGLGEPI</sequence>
<feature type="chain" id="PRO_5014841504" description="Pectinesterase inhibitor domain-containing protein" evidence="7">
    <location>
        <begin position="25"/>
        <end position="284"/>
    </location>
</feature>
<dbReference type="InterPro" id="IPR006501">
    <property type="entry name" value="Pectinesterase_inhib_dom"/>
</dbReference>
<proteinExistence type="inferred from homology"/>
<name>A0A2N9GW78_FAGSY</name>
<evidence type="ECO:0000256" key="4">
    <source>
        <dbReference type="ARBA" id="ARBA00022729"/>
    </source>
</evidence>
<dbReference type="NCBIfam" id="TIGR01614">
    <property type="entry name" value="PME_inhib"/>
    <property type="match status" value="1"/>
</dbReference>
<dbReference type="PANTHER" id="PTHR31080:SF110">
    <property type="entry name" value="PECTINESTERASE INHIBITOR 3"/>
    <property type="match status" value="1"/>
</dbReference>
<keyword evidence="2" id="KW-0052">Apoplast</keyword>